<keyword evidence="1 7" id="KW-1003">Cell membrane</keyword>
<dbReference type="NCBIfam" id="TIGR00247">
    <property type="entry name" value="endolytic transglycosylase MltG"/>
    <property type="match status" value="1"/>
</dbReference>
<keyword evidence="4 7" id="KW-0472">Membrane</keyword>
<feature type="site" description="Important for catalytic activity" evidence="7">
    <location>
        <position position="222"/>
    </location>
</feature>
<dbReference type="Pfam" id="PF02618">
    <property type="entry name" value="YceG"/>
    <property type="match status" value="1"/>
</dbReference>
<dbReference type="EMBL" id="JAWJZB010000003">
    <property type="protein sequence ID" value="MDV5087775.1"/>
    <property type="molecule type" value="Genomic_DNA"/>
</dbReference>
<sequence length="336" mass="37838">MKKGIRIALGIFAVLLCIGAATLWGAMYYLPNTFNETTDEQVVVIEEKQTGAEIAQMLYEKGLIRSPELFRLALRISGNGAKLQTGYYQIPNKVNQTELIELLQKGHVKAVRVTIPEGYTIGEIAIALEKDRLVTAKEFLDVAKNYVPYQYMYGPKPVTYRVEGFLFPSTYDIPVDASAKDIIDLMAREMNSQLTPDIRKQLDDEHMTIFEFITLASLVEKEALFDKDREPIAAVFKKRLKLGMPIQSDASIQYILGYPKAHVTIEDTQLQSPYNTYIINGLPPGPIANPGKKSLEAVLNAGDTEYLYFVADKEGHNHFTKTYEEHLKVVESIYGN</sequence>
<dbReference type="Gene3D" id="3.30.1490.480">
    <property type="entry name" value="Endolytic murein transglycosylase"/>
    <property type="match status" value="2"/>
</dbReference>
<evidence type="ECO:0000256" key="5">
    <source>
        <dbReference type="ARBA" id="ARBA00023239"/>
    </source>
</evidence>
<evidence type="ECO:0000313" key="8">
    <source>
        <dbReference type="EMBL" id="MDV5087775.1"/>
    </source>
</evidence>
<comment type="function">
    <text evidence="7">Functions as a peptidoglycan terminase that cleaves nascent peptidoglycan strands endolytically to terminate their elongation.</text>
</comment>
<organism evidence="8 9">
    <name type="scientific">Veillonella absiana</name>
    <dbReference type="NCBI Taxonomy" id="3079305"/>
    <lineage>
        <taxon>Bacteria</taxon>
        <taxon>Bacillati</taxon>
        <taxon>Bacillota</taxon>
        <taxon>Negativicutes</taxon>
        <taxon>Veillonellales</taxon>
        <taxon>Veillonellaceae</taxon>
        <taxon>Veillonella</taxon>
    </lineage>
</organism>
<evidence type="ECO:0000256" key="1">
    <source>
        <dbReference type="ARBA" id="ARBA00022475"/>
    </source>
</evidence>
<dbReference type="HAMAP" id="MF_02065">
    <property type="entry name" value="MltG"/>
    <property type="match status" value="1"/>
</dbReference>
<evidence type="ECO:0000256" key="6">
    <source>
        <dbReference type="ARBA" id="ARBA00023316"/>
    </source>
</evidence>
<dbReference type="Proteomes" id="UP001272515">
    <property type="component" value="Unassembled WGS sequence"/>
</dbReference>
<evidence type="ECO:0000256" key="3">
    <source>
        <dbReference type="ARBA" id="ARBA00022989"/>
    </source>
</evidence>
<comment type="similarity">
    <text evidence="7">Belongs to the transglycosylase MltG family.</text>
</comment>
<reference evidence="8 9" key="1">
    <citation type="submission" date="2023-10" db="EMBL/GenBank/DDBJ databases">
        <title>Veillonella sp. nov., isolated from a pig farm feces dump.</title>
        <authorList>
            <person name="Chang Y.-H."/>
        </authorList>
    </citation>
    <scope>NUCLEOTIDE SEQUENCE [LARGE SCALE GENOMIC DNA]</scope>
    <source>
        <strain evidence="8 9">YH-vei2233</strain>
    </source>
</reference>
<name>A0ABU3Z785_9FIRM</name>
<dbReference type="PANTHER" id="PTHR30518:SF2">
    <property type="entry name" value="ENDOLYTIC MUREIN TRANSGLYCOSYLASE"/>
    <property type="match status" value="1"/>
</dbReference>
<dbReference type="CDD" id="cd08010">
    <property type="entry name" value="MltG_like"/>
    <property type="match status" value="1"/>
</dbReference>
<keyword evidence="2 7" id="KW-0812">Transmembrane</keyword>
<comment type="caution">
    <text evidence="8">The sequence shown here is derived from an EMBL/GenBank/DDBJ whole genome shotgun (WGS) entry which is preliminary data.</text>
</comment>
<dbReference type="InterPro" id="IPR003770">
    <property type="entry name" value="MLTG-like"/>
</dbReference>
<keyword evidence="5 7" id="KW-0456">Lyase</keyword>
<evidence type="ECO:0000256" key="4">
    <source>
        <dbReference type="ARBA" id="ARBA00023136"/>
    </source>
</evidence>
<keyword evidence="3 7" id="KW-1133">Transmembrane helix</keyword>
<gene>
    <name evidence="7 8" type="primary">mltG</name>
    <name evidence="8" type="ORF">RVY80_02805</name>
</gene>
<keyword evidence="9" id="KW-1185">Reference proteome</keyword>
<comment type="catalytic activity">
    <reaction evidence="7">
        <text>a peptidoglycan chain = a peptidoglycan chain with N-acetyl-1,6-anhydromuramyl-[peptide] at the reducing end + a peptidoglycan chain with N-acetylglucosamine at the non-reducing end.</text>
        <dbReference type="EC" id="4.2.2.29"/>
    </reaction>
</comment>
<evidence type="ECO:0000256" key="7">
    <source>
        <dbReference type="HAMAP-Rule" id="MF_02065"/>
    </source>
</evidence>
<dbReference type="Gene3D" id="3.30.160.60">
    <property type="entry name" value="Classic Zinc Finger"/>
    <property type="match status" value="1"/>
</dbReference>
<dbReference type="RefSeq" id="WP_295188475.1">
    <property type="nucleotide sequence ID" value="NZ_JAWJZA010000001.1"/>
</dbReference>
<dbReference type="PANTHER" id="PTHR30518">
    <property type="entry name" value="ENDOLYTIC MUREIN TRANSGLYCOSYLASE"/>
    <property type="match status" value="1"/>
</dbReference>
<evidence type="ECO:0000313" key="9">
    <source>
        <dbReference type="Proteomes" id="UP001272515"/>
    </source>
</evidence>
<accession>A0ABU3Z785</accession>
<proteinExistence type="inferred from homology"/>
<protein>
    <recommendedName>
        <fullName evidence="7">Endolytic murein transglycosylase</fullName>
        <ecNumber evidence="7">4.2.2.29</ecNumber>
    </recommendedName>
    <alternativeName>
        <fullName evidence="7">Peptidoglycan lytic transglycosylase</fullName>
    </alternativeName>
    <alternativeName>
        <fullName evidence="7">Peptidoglycan polymerization terminase</fullName>
    </alternativeName>
</protein>
<dbReference type="EC" id="4.2.2.29" evidence="7"/>
<keyword evidence="6 7" id="KW-0961">Cell wall biogenesis/degradation</keyword>
<evidence type="ECO:0000256" key="2">
    <source>
        <dbReference type="ARBA" id="ARBA00022692"/>
    </source>
</evidence>